<dbReference type="RefSeq" id="WP_219827617.1">
    <property type="nucleotide sequence ID" value="NZ_CP043765.1"/>
</dbReference>
<reference evidence="6" key="1">
    <citation type="submission" date="2019-09" db="EMBL/GenBank/DDBJ databases">
        <title>Characterization of Mobilized Colistin Resistance Gene mcr-9 Carrying Colisitin Resistant Salmonella enterica serotype Senftenberg ST14.</title>
        <authorList>
            <person name="Cha M.-H."/>
            <person name="Woo G.-J."/>
        </authorList>
    </citation>
    <scope>NUCLEOTIDE SEQUENCE</scope>
    <source>
        <strain evidence="6">KUFSE-SAL0043</strain>
    </source>
</reference>
<evidence type="ECO:0000259" key="5">
    <source>
        <dbReference type="PROSITE" id="PS50011"/>
    </source>
</evidence>
<dbReference type="Gene3D" id="1.10.510.10">
    <property type="entry name" value="Transferase(Phosphotransferase) domain 1"/>
    <property type="match status" value="1"/>
</dbReference>
<dbReference type="InterPro" id="IPR011009">
    <property type="entry name" value="Kinase-like_dom_sf"/>
</dbReference>
<dbReference type="GO" id="GO:0005524">
    <property type="term" value="F:ATP binding"/>
    <property type="evidence" value="ECO:0007669"/>
    <property type="project" value="UniProtKB-KW"/>
</dbReference>
<evidence type="ECO:0000256" key="4">
    <source>
        <dbReference type="ARBA" id="ARBA00022840"/>
    </source>
</evidence>
<keyword evidence="4" id="KW-0067">ATP-binding</keyword>
<gene>
    <name evidence="6" type="ORF">F1331_25735</name>
</gene>
<evidence type="ECO:0000256" key="3">
    <source>
        <dbReference type="ARBA" id="ARBA00022777"/>
    </source>
</evidence>
<evidence type="ECO:0000256" key="1">
    <source>
        <dbReference type="ARBA" id="ARBA00022679"/>
    </source>
</evidence>
<dbReference type="InterPro" id="IPR000719">
    <property type="entry name" value="Prot_kinase_dom"/>
</dbReference>
<evidence type="ECO:0000256" key="2">
    <source>
        <dbReference type="ARBA" id="ARBA00022741"/>
    </source>
</evidence>
<accession>A0A8E5IMQ3</accession>
<dbReference type="AlphaFoldDB" id="A0A8E5IMQ3"/>
<dbReference type="EMBL" id="CP043765">
    <property type="protein sequence ID" value="QUS47071.1"/>
    <property type="molecule type" value="Genomic_DNA"/>
</dbReference>
<organism evidence="6">
    <name type="scientific">Salmonella enterica subsp. enterica serovar Dessau</name>
    <dbReference type="NCBI Taxonomy" id="2564349"/>
    <lineage>
        <taxon>Bacteria</taxon>
        <taxon>Pseudomonadati</taxon>
        <taxon>Pseudomonadota</taxon>
        <taxon>Gammaproteobacteria</taxon>
        <taxon>Enterobacterales</taxon>
        <taxon>Enterobacteriaceae</taxon>
        <taxon>Salmonella</taxon>
    </lineage>
</organism>
<keyword evidence="3 6" id="KW-0418">Kinase</keyword>
<evidence type="ECO:0000313" key="6">
    <source>
        <dbReference type="EMBL" id="QUS47071.1"/>
    </source>
</evidence>
<keyword evidence="2" id="KW-0547">Nucleotide-binding</keyword>
<dbReference type="SUPFAM" id="SSF56112">
    <property type="entry name" value="Protein kinase-like (PK-like)"/>
    <property type="match status" value="1"/>
</dbReference>
<dbReference type="PANTHER" id="PTHR43289:SF6">
    <property type="entry name" value="SERINE_THREONINE-PROTEIN KINASE NEKL-3"/>
    <property type="match status" value="1"/>
</dbReference>
<dbReference type="Pfam" id="PF00069">
    <property type="entry name" value="Pkinase"/>
    <property type="match status" value="1"/>
</dbReference>
<dbReference type="PANTHER" id="PTHR43289">
    <property type="entry name" value="MITOGEN-ACTIVATED PROTEIN KINASE KINASE KINASE 20-RELATED"/>
    <property type="match status" value="1"/>
</dbReference>
<proteinExistence type="predicted"/>
<dbReference type="GO" id="GO:0004674">
    <property type="term" value="F:protein serine/threonine kinase activity"/>
    <property type="evidence" value="ECO:0007669"/>
    <property type="project" value="TreeGrafter"/>
</dbReference>
<keyword evidence="1" id="KW-0808">Transferase</keyword>
<feature type="domain" description="Protein kinase" evidence="5">
    <location>
        <begin position="1"/>
        <end position="93"/>
    </location>
</feature>
<sequence>MSPEQLLSSTNVDARADIWALGVVLFELLTTSLPFAGDEMPQLCANILRSPATPLRHQRPDASAELEAVILKCLETDPANRYRNVAELAQDLVPFGPAIWHHRVESIMRPTSSASSSRRAAPS</sequence>
<dbReference type="PROSITE" id="PS50011">
    <property type="entry name" value="PROTEIN_KINASE_DOM"/>
    <property type="match status" value="1"/>
</dbReference>
<name>A0A8E5IMQ3_SALET</name>
<protein>
    <submittedName>
        <fullName evidence="6">Protein kinase</fullName>
    </submittedName>
</protein>